<dbReference type="InterPro" id="IPR052516">
    <property type="entry name" value="N-heterocyclic_Hydroxylase"/>
</dbReference>
<feature type="domain" description="Aldehyde oxidase/xanthine dehydrogenase a/b hammerhead" evidence="1">
    <location>
        <begin position="1"/>
        <end position="75"/>
    </location>
</feature>
<dbReference type="AlphaFoldDB" id="A0A422QDT8"/>
<name>A0A422QDT8_9BURK</name>
<dbReference type="PANTHER" id="PTHR47495:SF2">
    <property type="entry name" value="ALDEHYDE DEHYDROGENASE"/>
    <property type="match status" value="1"/>
</dbReference>
<reference evidence="2" key="1">
    <citation type="submission" date="2014-10" db="EMBL/GenBank/DDBJ databases">
        <title>Massilia sp. genome.</title>
        <authorList>
            <person name="Xu B."/>
            <person name="Dai L."/>
            <person name="Huang Z."/>
        </authorList>
    </citation>
    <scope>NUCLEOTIDE SEQUENCE [LARGE SCALE GENOMIC DNA]</scope>
    <source>
        <strain evidence="2">CFS-1</strain>
    </source>
</reference>
<comment type="caution">
    <text evidence="2">The sequence shown here is derived from an EMBL/GenBank/DDBJ whole genome shotgun (WGS) entry which is preliminary data.</text>
</comment>
<dbReference type="EMBL" id="JSAB01000383">
    <property type="protein sequence ID" value="RNF28192.1"/>
    <property type="molecule type" value="Genomic_DNA"/>
</dbReference>
<sequence>MVYAALTMAPMIGATVAAFDGDAVRRMPGVLAVVDVSSALEGRTGAGAGVAVVASTWWQARQAAQALPVAWQPGEGAALSSAAVLAGL</sequence>
<keyword evidence="3" id="KW-1185">Reference proteome</keyword>
<proteinExistence type="predicted"/>
<organism evidence="2 3">
    <name type="scientific">Massilia aurea</name>
    <dbReference type="NCBI Taxonomy" id="373040"/>
    <lineage>
        <taxon>Bacteria</taxon>
        <taxon>Pseudomonadati</taxon>
        <taxon>Pseudomonadota</taxon>
        <taxon>Betaproteobacteria</taxon>
        <taxon>Burkholderiales</taxon>
        <taxon>Oxalobacteraceae</taxon>
        <taxon>Telluria group</taxon>
        <taxon>Massilia</taxon>
    </lineage>
</organism>
<dbReference type="InterPro" id="IPR000674">
    <property type="entry name" value="Ald_Oxase/Xan_DH_a/b"/>
</dbReference>
<gene>
    <name evidence="2" type="ORF">NM04_24490</name>
</gene>
<feature type="non-terminal residue" evidence="2">
    <location>
        <position position="88"/>
    </location>
</feature>
<accession>A0A422QDT8</accession>
<dbReference type="InterPro" id="IPR036856">
    <property type="entry name" value="Ald_Oxase/Xan_DH_a/b_sf"/>
</dbReference>
<protein>
    <recommendedName>
        <fullName evidence="1">Aldehyde oxidase/xanthine dehydrogenase a/b hammerhead domain-containing protein</fullName>
    </recommendedName>
</protein>
<dbReference type="Gene3D" id="3.90.1170.50">
    <property type="entry name" value="Aldehyde oxidase/xanthine dehydrogenase, a/b hammerhead"/>
    <property type="match status" value="1"/>
</dbReference>
<evidence type="ECO:0000313" key="3">
    <source>
        <dbReference type="Proteomes" id="UP000283254"/>
    </source>
</evidence>
<dbReference type="Proteomes" id="UP000283254">
    <property type="component" value="Unassembled WGS sequence"/>
</dbReference>
<dbReference type="SMART" id="SM01008">
    <property type="entry name" value="Ald_Xan_dh_C"/>
    <property type="match status" value="1"/>
</dbReference>
<dbReference type="PANTHER" id="PTHR47495">
    <property type="entry name" value="ALDEHYDE DEHYDROGENASE"/>
    <property type="match status" value="1"/>
</dbReference>
<evidence type="ECO:0000313" key="2">
    <source>
        <dbReference type="EMBL" id="RNF28192.1"/>
    </source>
</evidence>
<dbReference type="SUPFAM" id="SSF54665">
    <property type="entry name" value="CO dehydrogenase molybdoprotein N-domain-like"/>
    <property type="match status" value="1"/>
</dbReference>
<evidence type="ECO:0000259" key="1">
    <source>
        <dbReference type="SMART" id="SM01008"/>
    </source>
</evidence>